<keyword evidence="6 9" id="KW-0067">ATP-binding</keyword>
<keyword evidence="12" id="KW-1185">Reference proteome</keyword>
<dbReference type="InterPro" id="IPR004365">
    <property type="entry name" value="NA-bd_OB_tRNA"/>
</dbReference>
<feature type="binding site" evidence="9">
    <location>
        <begin position="239"/>
        <end position="241"/>
    </location>
    <ligand>
        <name>ATP</name>
        <dbReference type="ChEBI" id="CHEBI:30616"/>
    </ligand>
</feature>
<evidence type="ECO:0000256" key="2">
    <source>
        <dbReference type="ARBA" id="ARBA00005312"/>
    </source>
</evidence>
<feature type="binding site" evidence="9">
    <location>
        <position position="384"/>
    </location>
    <ligand>
        <name>L-aspartate</name>
        <dbReference type="ChEBI" id="CHEBI:29991"/>
    </ligand>
</feature>
<dbReference type="InterPro" id="IPR004523">
    <property type="entry name" value="Asp-tRNA_synthase_2"/>
</dbReference>
<dbReference type="Gene3D" id="3.30.930.10">
    <property type="entry name" value="Bira Bifunctional Protein, Domain 2"/>
    <property type="match status" value="1"/>
</dbReference>
<evidence type="ECO:0000256" key="6">
    <source>
        <dbReference type="ARBA" id="ARBA00022840"/>
    </source>
</evidence>
<evidence type="ECO:0000313" key="12">
    <source>
        <dbReference type="Proteomes" id="UP001611580"/>
    </source>
</evidence>
<dbReference type="InterPro" id="IPR002312">
    <property type="entry name" value="Asp/Asn-tRNA-synth_IIb"/>
</dbReference>
<dbReference type="Gene3D" id="2.40.50.140">
    <property type="entry name" value="Nucleic acid-binding proteins"/>
    <property type="match status" value="1"/>
</dbReference>
<feature type="binding site" evidence="9">
    <location>
        <position position="231"/>
    </location>
    <ligand>
        <name>L-aspartate</name>
        <dbReference type="ChEBI" id="CHEBI:29991"/>
    </ligand>
</feature>
<reference evidence="11 12" key="1">
    <citation type="submission" date="2024-10" db="EMBL/GenBank/DDBJ databases">
        <title>The Natural Products Discovery Center: Release of the First 8490 Sequenced Strains for Exploring Actinobacteria Biosynthetic Diversity.</title>
        <authorList>
            <person name="Kalkreuter E."/>
            <person name="Kautsar S.A."/>
            <person name="Yang D."/>
            <person name="Bader C.D."/>
            <person name="Teijaro C.N."/>
            <person name="Fluegel L."/>
            <person name="Davis C.M."/>
            <person name="Simpson J.R."/>
            <person name="Lauterbach L."/>
            <person name="Steele A.D."/>
            <person name="Gui C."/>
            <person name="Meng S."/>
            <person name="Li G."/>
            <person name="Viehrig K."/>
            <person name="Ye F."/>
            <person name="Su P."/>
            <person name="Kiefer A.F."/>
            <person name="Nichols A."/>
            <person name="Cepeda A.J."/>
            <person name="Yan W."/>
            <person name="Fan B."/>
            <person name="Jiang Y."/>
            <person name="Adhikari A."/>
            <person name="Zheng C.-J."/>
            <person name="Schuster L."/>
            <person name="Cowan T.M."/>
            <person name="Smanski M.J."/>
            <person name="Chevrette M.G."/>
            <person name="De Carvalho L.P.S."/>
            <person name="Shen B."/>
        </authorList>
    </citation>
    <scope>NUCLEOTIDE SEQUENCE [LARGE SCALE GENOMIC DNA]</scope>
    <source>
        <strain evidence="11 12">NPDC019481</strain>
    </source>
</reference>
<dbReference type="PANTHER" id="PTHR43450:SF1">
    <property type="entry name" value="ASPARTATE--TRNA LIGASE, CYTOPLASMIC"/>
    <property type="match status" value="1"/>
</dbReference>
<dbReference type="PANTHER" id="PTHR43450">
    <property type="entry name" value="ASPARTYL-TRNA SYNTHETASE"/>
    <property type="match status" value="1"/>
</dbReference>
<dbReference type="Pfam" id="PF01336">
    <property type="entry name" value="tRNA_anti-codon"/>
    <property type="match status" value="1"/>
</dbReference>
<keyword evidence="7 9" id="KW-0648">Protein biosynthesis</keyword>
<dbReference type="PROSITE" id="PS50862">
    <property type="entry name" value="AA_TRNA_LIGASE_II"/>
    <property type="match status" value="1"/>
</dbReference>
<dbReference type="SUPFAM" id="SSF50249">
    <property type="entry name" value="Nucleic acid-binding proteins"/>
    <property type="match status" value="1"/>
</dbReference>
<evidence type="ECO:0000256" key="9">
    <source>
        <dbReference type="HAMAP-Rule" id="MF_02075"/>
    </source>
</evidence>
<keyword evidence="5 9" id="KW-0547">Nucleotide-binding</keyword>
<feature type="binding site" evidence="9">
    <location>
        <begin position="425"/>
        <end position="428"/>
    </location>
    <ligand>
        <name>ATP</name>
        <dbReference type="ChEBI" id="CHEBI:30616"/>
    </ligand>
</feature>
<name>A0ABW7XHF1_9MICO</name>
<feature type="domain" description="Aminoacyl-transfer RNA synthetases class-II family profile" evidence="10">
    <location>
        <begin position="165"/>
        <end position="454"/>
    </location>
</feature>
<organism evidence="11 12">
    <name type="scientific">Promicromonospora kroppenstedtii</name>
    <dbReference type="NCBI Taxonomy" id="440482"/>
    <lineage>
        <taxon>Bacteria</taxon>
        <taxon>Bacillati</taxon>
        <taxon>Actinomycetota</taxon>
        <taxon>Actinomycetes</taxon>
        <taxon>Micrococcales</taxon>
        <taxon>Promicromonosporaceae</taxon>
        <taxon>Promicromonospora</taxon>
    </lineage>
</organism>
<keyword evidence="8 9" id="KW-0030">Aminoacyl-tRNA synthetase</keyword>
<feature type="binding site" evidence="9">
    <location>
        <position position="188"/>
    </location>
    <ligand>
        <name>L-aspartate</name>
        <dbReference type="ChEBI" id="CHEBI:29991"/>
    </ligand>
</feature>
<comment type="similarity">
    <text evidence="2 9">Belongs to the class-II aminoacyl-tRNA synthetase family. Type 2 subfamily.</text>
</comment>
<evidence type="ECO:0000256" key="4">
    <source>
        <dbReference type="ARBA" id="ARBA00022598"/>
    </source>
</evidence>
<dbReference type="InterPro" id="IPR012340">
    <property type="entry name" value="NA-bd_OB-fold"/>
</dbReference>
<dbReference type="Pfam" id="PF00152">
    <property type="entry name" value="tRNA-synt_2"/>
    <property type="match status" value="1"/>
</dbReference>
<evidence type="ECO:0000256" key="3">
    <source>
        <dbReference type="ARBA" id="ARBA00022490"/>
    </source>
</evidence>
<comment type="catalytic activity">
    <reaction evidence="9">
        <text>tRNA(Asx) + L-aspartate + ATP = L-aspartyl-tRNA(Asx) + AMP + diphosphate</text>
        <dbReference type="Rhea" id="RHEA:18349"/>
        <dbReference type="Rhea" id="RHEA-COMP:9710"/>
        <dbReference type="Rhea" id="RHEA-COMP:9711"/>
        <dbReference type="ChEBI" id="CHEBI:29991"/>
        <dbReference type="ChEBI" id="CHEBI:30616"/>
        <dbReference type="ChEBI" id="CHEBI:33019"/>
        <dbReference type="ChEBI" id="CHEBI:78442"/>
        <dbReference type="ChEBI" id="CHEBI:78516"/>
        <dbReference type="ChEBI" id="CHEBI:456215"/>
        <dbReference type="EC" id="6.1.1.23"/>
    </reaction>
</comment>
<feature type="binding site" evidence="9">
    <location>
        <position position="377"/>
    </location>
    <ligand>
        <name>ATP</name>
        <dbReference type="ChEBI" id="CHEBI:30616"/>
    </ligand>
</feature>
<accession>A0ABW7XHF1</accession>
<dbReference type="GO" id="GO:0050560">
    <property type="term" value="F:aspartate-tRNA(Asn) ligase activity"/>
    <property type="evidence" value="ECO:0007669"/>
    <property type="project" value="UniProtKB-EC"/>
</dbReference>
<dbReference type="Proteomes" id="UP001611580">
    <property type="component" value="Unassembled WGS sequence"/>
</dbReference>
<comment type="subunit">
    <text evidence="9">Homodimer.</text>
</comment>
<dbReference type="EMBL" id="JBIRYI010000004">
    <property type="protein sequence ID" value="MFI2486931.1"/>
    <property type="molecule type" value="Genomic_DNA"/>
</dbReference>
<comment type="function">
    <text evidence="9">Aspartyl-tRNA synthetase with relaxed tRNA specificity since it is able to aspartylate not only its cognate tRNA(Asp) but also tRNA(Asn). Reaction proceeds in two steps: L-aspartate is first activated by ATP to form Asp-AMP and then transferred to the acceptor end of tRNA(Asp/Asn).</text>
</comment>
<dbReference type="InterPro" id="IPR045864">
    <property type="entry name" value="aa-tRNA-synth_II/BPL/LPL"/>
</dbReference>
<keyword evidence="3 9" id="KW-0963">Cytoplasm</keyword>
<proteinExistence type="inferred from homology"/>
<protein>
    <recommendedName>
        <fullName evidence="9">Aspartate--tRNA(Asp/Asn) ligase</fullName>
        <ecNumber evidence="9">6.1.1.23</ecNumber>
    </recommendedName>
    <alternativeName>
        <fullName evidence="9">Aspartyl-tRNA synthetase</fullName>
        <shortName evidence="9">AspRS</shortName>
    </alternativeName>
    <alternativeName>
        <fullName evidence="9">Non-discriminating aspartyl-tRNA synthetase</fullName>
        <shortName evidence="9">ND-AspRS</shortName>
    </alternativeName>
</protein>
<dbReference type="SUPFAM" id="SSF55681">
    <property type="entry name" value="Class II aaRS and biotin synthetases"/>
    <property type="match status" value="1"/>
</dbReference>
<feature type="binding site" evidence="9">
    <location>
        <begin position="231"/>
        <end position="233"/>
    </location>
    <ligand>
        <name>ATP</name>
        <dbReference type="ChEBI" id="CHEBI:30616"/>
    </ligand>
</feature>
<evidence type="ECO:0000259" key="10">
    <source>
        <dbReference type="PROSITE" id="PS50862"/>
    </source>
</evidence>
<dbReference type="NCBIfam" id="NF003483">
    <property type="entry name" value="PRK05159.1"/>
    <property type="match status" value="1"/>
</dbReference>
<feature type="binding site" evidence="9">
    <location>
        <position position="380"/>
    </location>
    <ligand>
        <name>L-aspartate</name>
        <dbReference type="ChEBI" id="CHEBI:29991"/>
    </ligand>
</feature>
<evidence type="ECO:0000256" key="7">
    <source>
        <dbReference type="ARBA" id="ARBA00022917"/>
    </source>
</evidence>
<gene>
    <name evidence="9 11" type="primary">aspS</name>
    <name evidence="11" type="ORF">ACH47X_08475</name>
</gene>
<feature type="region of interest" description="Aspartate" evidence="9">
    <location>
        <begin position="210"/>
        <end position="213"/>
    </location>
</feature>
<evidence type="ECO:0000256" key="8">
    <source>
        <dbReference type="ARBA" id="ARBA00023146"/>
    </source>
</evidence>
<keyword evidence="4 9" id="KW-0436">Ligase</keyword>
<dbReference type="RefSeq" id="WP_397403266.1">
    <property type="nucleotide sequence ID" value="NZ_JBIRYI010000004.1"/>
</dbReference>
<dbReference type="InterPro" id="IPR006195">
    <property type="entry name" value="aa-tRNA-synth_II"/>
</dbReference>
<sequence>MLARDLPGVPPGSRVRLQGWVHRRRELATVTFLVLRDRTGLAQVVVRTGVGPAASDVLPAVPAALPEASVVPTVPVVPPEETTVEVTGTVTANAQAPGGVEVTGLDGANPLITPLTDPAETPPVELWRPALTAALPTLLDHAAVAWRHPAQKARWEVAAASLRGFRATLDAAGFTEICTPKLVGTATESGANVFPVDYFGRPAYLAQSPQFYKQQMVGVFERVYEVGPVFRAEPHDTVRHLAEYRSLDVELGFVRDHRDVLAVLRDVLAGMTDAVRASGAAERLDVAVPQVPDEFPVLHFADALELVGAPADEPDLAPEHERALGEWALAEHGSDFLAVEGYPMAKRPFYTHPEPAHRTVGESRWSNSFDLLFRGLELVTGGQRLHRHADYVAAIEARGEDPASYATYLEAFRHGMPPHGGFAIGLERWVARLVGAANVREVTPFPRDLHRLVP</sequence>
<comment type="subcellular location">
    <subcellularLocation>
        <location evidence="1 9">Cytoplasm</location>
    </subcellularLocation>
</comment>
<evidence type="ECO:0000256" key="5">
    <source>
        <dbReference type="ARBA" id="ARBA00022741"/>
    </source>
</evidence>
<dbReference type="InterPro" id="IPR004364">
    <property type="entry name" value="Aa-tRNA-synt_II"/>
</dbReference>
<evidence type="ECO:0000256" key="1">
    <source>
        <dbReference type="ARBA" id="ARBA00004496"/>
    </source>
</evidence>
<dbReference type="PRINTS" id="PR01042">
    <property type="entry name" value="TRNASYNTHASP"/>
</dbReference>
<dbReference type="HAMAP" id="MF_02075">
    <property type="entry name" value="Asp_tRNA_synth_type2"/>
    <property type="match status" value="1"/>
</dbReference>
<evidence type="ECO:0000313" key="11">
    <source>
        <dbReference type="EMBL" id="MFI2486931.1"/>
    </source>
</evidence>
<feature type="site" description="Important for tRNA non-discrimination" evidence="9">
    <location>
        <position position="97"/>
    </location>
</feature>
<dbReference type="EC" id="6.1.1.23" evidence="9"/>
<comment type="caution">
    <text evidence="11">The sequence shown here is derived from an EMBL/GenBank/DDBJ whole genome shotgun (WGS) entry which is preliminary data.</text>
</comment>